<evidence type="ECO:0000313" key="2">
    <source>
        <dbReference type="Proteomes" id="UP001320168"/>
    </source>
</evidence>
<dbReference type="EMBL" id="JABFTX010000001">
    <property type="protein sequence ID" value="MCE8002140.1"/>
    <property type="molecule type" value="Genomic_DNA"/>
</dbReference>
<comment type="caution">
    <text evidence="1">The sequence shown here is derived from an EMBL/GenBank/DDBJ whole genome shotgun (WGS) entry which is preliminary data.</text>
</comment>
<dbReference type="Proteomes" id="UP001320168">
    <property type="component" value="Unassembled WGS sequence"/>
</dbReference>
<reference evidence="1 2" key="1">
    <citation type="journal article" date="2021" name="Front. Microbiol.">
        <title>Aerobic Denitrification and Heterotrophic Sulfur Oxidation in the Genus Halomonas Revealed by Six Novel Species Characterizations and Genome-Based Analysis.</title>
        <authorList>
            <person name="Wang L."/>
            <person name="Shao Z."/>
        </authorList>
    </citation>
    <scope>NUCLEOTIDE SEQUENCE [LARGE SCALE GENOMIC DNA]</scope>
    <source>
        <strain evidence="1 2">MCCC 1A11081</strain>
    </source>
</reference>
<organism evidence="1 2">
    <name type="scientific">Billgrantia ethanolica</name>
    <dbReference type="NCBI Taxonomy" id="2733486"/>
    <lineage>
        <taxon>Bacteria</taxon>
        <taxon>Pseudomonadati</taxon>
        <taxon>Pseudomonadota</taxon>
        <taxon>Gammaproteobacteria</taxon>
        <taxon>Oceanospirillales</taxon>
        <taxon>Halomonadaceae</taxon>
        <taxon>Billgrantia</taxon>
    </lineage>
</organism>
<keyword evidence="2" id="KW-1185">Reference proteome</keyword>
<gene>
    <name evidence="1" type="ORF">HOP53_04745</name>
</gene>
<proteinExistence type="predicted"/>
<accession>A0ABS9A0K5</accession>
<sequence length="192" mass="21681">MQEAMKIRHQRFKLLALIAIFALPVVTAWVMVQWRIGIPEQRTAHGELAPDVPNLSQWPLVELTDSLDDGDWLLAFDCSVACAENADRWWRLHRALGREAPRVTRLRIGGEGETLPGEILPGEILPGEIGAQWLEVPGWQAPGQVWLLDPQGQVVLTYGREVGERDVMDDLSHLLRMNPDRRSAPERDGDTR</sequence>
<name>A0ABS9A0K5_9GAMM</name>
<protein>
    <submittedName>
        <fullName evidence="1">Uncharacterized protein</fullName>
    </submittedName>
</protein>
<evidence type="ECO:0000313" key="1">
    <source>
        <dbReference type="EMBL" id="MCE8002140.1"/>
    </source>
</evidence>